<evidence type="ECO:0000256" key="7">
    <source>
        <dbReference type="ARBA" id="ARBA00052971"/>
    </source>
</evidence>
<protein>
    <recommendedName>
        <fullName evidence="8">demethylphylloquinone reductase</fullName>
        <ecNumber evidence="8">1.6.5.12</ecNumber>
    </recommendedName>
</protein>
<dbReference type="FunFam" id="3.50.50.100:FF:000010">
    <property type="entry name" value="Alternative NAD(P)H-ubiquinone oxidoreductase C1, chloroplastic/mitochondrial"/>
    <property type="match status" value="1"/>
</dbReference>
<dbReference type="PhylomeDB" id="Q7NFM1"/>
<evidence type="ECO:0000256" key="9">
    <source>
        <dbReference type="SAM" id="Phobius"/>
    </source>
</evidence>
<evidence type="ECO:0000256" key="4">
    <source>
        <dbReference type="ARBA" id="ARBA00022827"/>
    </source>
</evidence>
<dbReference type="Pfam" id="PF07992">
    <property type="entry name" value="Pyr_redox_2"/>
    <property type="match status" value="1"/>
</dbReference>
<feature type="domain" description="FAD/NAD(P)-binding" evidence="10">
    <location>
        <begin position="13"/>
        <end position="318"/>
    </location>
</feature>
<dbReference type="Gene3D" id="3.50.50.100">
    <property type="match status" value="1"/>
</dbReference>
<organism evidence="11 12">
    <name type="scientific">Gloeobacter violaceus (strain ATCC 29082 / PCC 7421)</name>
    <dbReference type="NCBI Taxonomy" id="251221"/>
    <lineage>
        <taxon>Bacteria</taxon>
        <taxon>Bacillati</taxon>
        <taxon>Cyanobacteriota</taxon>
        <taxon>Cyanophyceae</taxon>
        <taxon>Gloeobacterales</taxon>
        <taxon>Gloeobacteraceae</taxon>
        <taxon>Gloeobacter</taxon>
    </lineage>
</organism>
<dbReference type="InterPro" id="IPR023753">
    <property type="entry name" value="FAD/NAD-binding_dom"/>
</dbReference>
<reference evidence="11 12" key="1">
    <citation type="journal article" date="2003" name="DNA Res.">
        <title>Complete genome structure of Gloeobacter violaceus PCC 7421, a cyanobacterium that lacks thylakoids.</title>
        <authorList>
            <person name="Nakamura Y."/>
            <person name="Kaneko T."/>
            <person name="Sato S."/>
            <person name="Mimuro M."/>
            <person name="Miyashita H."/>
            <person name="Tsuchiya T."/>
            <person name="Sasamoto S."/>
            <person name="Watanabe A."/>
            <person name="Kawashima K."/>
            <person name="Kishida Y."/>
            <person name="Kiyokawa C."/>
            <person name="Kohara M."/>
            <person name="Matsumoto M."/>
            <person name="Matsuno A."/>
            <person name="Nakazaki N."/>
            <person name="Shimpo S."/>
            <person name="Takeuchi C."/>
            <person name="Yamada M."/>
            <person name="Tabata S."/>
        </authorList>
    </citation>
    <scope>NUCLEOTIDE SEQUENCE [LARGE SCALE GENOMIC DNA]</scope>
    <source>
        <strain evidence="12">ATCC 29082 / PCC 7421</strain>
    </source>
</reference>
<sequence length="406" mass="43001">MLEGSFTASAMARIVIVGGGFAGLFTALGLEAYPFKDERPEILLIDRSERFVFSPLLYELVSGELATWEVAPRFDELLEGTRVRFVQAEAMGFDFENRIVKLAGGGAESYDRLALTVGGSTPVDIVPGAREHALPFRTLEDAQALIARLKAALDAGADPVRAALVGAGASGVELACKLADTLGDKGSIVLFDRAADILAEFDAPERKMARAELEKRRVRLGLSTKILSVSDAGLQVETAGRGVEAIPAEVVLWTVGTAVPGLIKDLDLPKGPGGRLAVEPTLQVQGHPEIFALGDLAASLDAGGKPLGPSAQLAFQQAGYCAWNLWASLSDRPLLAFRYNALGKLLGLGIDSGVASLLGTAVGGPPAYLIRRLAYLYRMPTDAHRLKVALHWASRPVVRWLGGAAP</sequence>
<dbReference type="eggNOG" id="COG1252">
    <property type="taxonomic scope" value="Bacteria"/>
</dbReference>
<keyword evidence="6" id="KW-0560">Oxidoreductase</keyword>
<dbReference type="PATRIC" id="fig|251221.4.peg.3537"/>
<dbReference type="EC" id="1.6.5.12" evidence="8"/>
<dbReference type="EMBL" id="BA000045">
    <property type="protein sequence ID" value="BAC91444.1"/>
    <property type="molecule type" value="Genomic_DNA"/>
</dbReference>
<accession>Q7NFM1</accession>
<dbReference type="STRING" id="251221.gene:10761015"/>
<dbReference type="PRINTS" id="PR00368">
    <property type="entry name" value="FADPNR"/>
</dbReference>
<dbReference type="InterPro" id="IPR036188">
    <property type="entry name" value="FAD/NAD-bd_sf"/>
</dbReference>
<dbReference type="InterPro" id="IPR051169">
    <property type="entry name" value="NADH-Q_oxidoreductase"/>
</dbReference>
<dbReference type="AlphaFoldDB" id="Q7NFM1"/>
<dbReference type="GO" id="GO:0003955">
    <property type="term" value="F:NAD(P)H dehydrogenase (quinone) activity"/>
    <property type="evidence" value="ECO:0000318"/>
    <property type="project" value="GO_Central"/>
</dbReference>
<keyword evidence="5" id="KW-0521">NADP</keyword>
<keyword evidence="9" id="KW-1133">Transmembrane helix</keyword>
<keyword evidence="12" id="KW-1185">Reference proteome</keyword>
<evidence type="ECO:0000259" key="10">
    <source>
        <dbReference type="Pfam" id="PF07992"/>
    </source>
</evidence>
<comment type="similarity">
    <text evidence="2">Belongs to the NADH dehydrogenase family.</text>
</comment>
<feature type="transmembrane region" description="Helical" evidence="9">
    <location>
        <begin position="6"/>
        <end position="30"/>
    </location>
</feature>
<evidence type="ECO:0000256" key="8">
    <source>
        <dbReference type="ARBA" id="ARBA00066844"/>
    </source>
</evidence>
<dbReference type="PANTHER" id="PTHR42913">
    <property type="entry name" value="APOPTOSIS-INDUCING FACTOR 1"/>
    <property type="match status" value="1"/>
</dbReference>
<keyword evidence="4" id="KW-0274">FAD</keyword>
<evidence type="ECO:0000256" key="1">
    <source>
        <dbReference type="ARBA" id="ARBA00001974"/>
    </source>
</evidence>
<evidence type="ECO:0000256" key="3">
    <source>
        <dbReference type="ARBA" id="ARBA00022630"/>
    </source>
</evidence>
<dbReference type="SUPFAM" id="SSF51905">
    <property type="entry name" value="FAD/NAD(P)-binding domain"/>
    <property type="match status" value="2"/>
</dbReference>
<comment type="cofactor">
    <cofactor evidence="1">
        <name>FAD</name>
        <dbReference type="ChEBI" id="CHEBI:57692"/>
    </cofactor>
</comment>
<evidence type="ECO:0000256" key="6">
    <source>
        <dbReference type="ARBA" id="ARBA00023002"/>
    </source>
</evidence>
<dbReference type="OrthoDB" id="9781621at2"/>
<dbReference type="EnsemblBacteria" id="BAC91444">
    <property type="protein sequence ID" value="BAC91444"/>
    <property type="gene ID" value="BAC91444"/>
</dbReference>
<dbReference type="PANTHER" id="PTHR42913:SF4">
    <property type="entry name" value="ALTERNATIVE NAD(P)H-UBIQUINONE OXIDOREDUCTASE C1, CHLOROPLASTIC_MITOCHONDRIAL"/>
    <property type="match status" value="1"/>
</dbReference>
<evidence type="ECO:0000313" key="12">
    <source>
        <dbReference type="Proteomes" id="UP000000557"/>
    </source>
</evidence>
<keyword evidence="9" id="KW-0472">Membrane</keyword>
<proteinExistence type="inferred from homology"/>
<dbReference type="Proteomes" id="UP000000557">
    <property type="component" value="Chromosome"/>
</dbReference>
<gene>
    <name evidence="11" type="ordered locus">glr3503</name>
</gene>
<dbReference type="GO" id="GO:0019646">
    <property type="term" value="P:aerobic electron transport chain"/>
    <property type="evidence" value="ECO:0000318"/>
    <property type="project" value="GO_Central"/>
</dbReference>
<comment type="catalytic activity">
    <reaction evidence="7">
        <text>demethylphylloquinone + NADPH + H(+) = demethylphylloquinol + NADP(+)</text>
        <dbReference type="Rhea" id="RHEA:47744"/>
        <dbReference type="ChEBI" id="CHEBI:15378"/>
        <dbReference type="ChEBI" id="CHEBI:31087"/>
        <dbReference type="ChEBI" id="CHEBI:57783"/>
        <dbReference type="ChEBI" id="CHEBI:58349"/>
        <dbReference type="ChEBI" id="CHEBI:87844"/>
        <dbReference type="EC" id="1.6.5.12"/>
    </reaction>
</comment>
<keyword evidence="9" id="KW-0812">Transmembrane</keyword>
<evidence type="ECO:0000256" key="5">
    <source>
        <dbReference type="ARBA" id="ARBA00022857"/>
    </source>
</evidence>
<evidence type="ECO:0000256" key="2">
    <source>
        <dbReference type="ARBA" id="ARBA00005272"/>
    </source>
</evidence>
<keyword evidence="3" id="KW-0285">Flavoprotein</keyword>
<evidence type="ECO:0000313" key="11">
    <source>
        <dbReference type="EMBL" id="BAC91444.1"/>
    </source>
</evidence>
<dbReference type="HOGENOM" id="CLU_021377_7_1_3"/>
<reference evidence="11 12" key="2">
    <citation type="journal article" date="2003" name="DNA Res.">
        <title>Complete genome structure of Gloeobacter violaceus PCC 7421, a cyanobacterium that lacks thylakoids (supplement).</title>
        <authorList>
            <person name="Nakamura Y."/>
            <person name="Kaneko T."/>
            <person name="Sato S."/>
            <person name="Mimuro M."/>
            <person name="Miyashita H."/>
            <person name="Tsuchiya T."/>
            <person name="Sasamoto S."/>
            <person name="Watanabe A."/>
            <person name="Kawashima K."/>
            <person name="Kishida Y."/>
            <person name="Kiyokawa C."/>
            <person name="Kohara M."/>
            <person name="Matsumoto M."/>
            <person name="Matsuno A."/>
            <person name="Nakazaki N."/>
            <person name="Shimpo S."/>
            <person name="Takeuchi C."/>
            <person name="Yamada M."/>
            <person name="Tabata S."/>
        </authorList>
    </citation>
    <scope>NUCLEOTIDE SEQUENCE [LARGE SCALE GENOMIC DNA]</scope>
    <source>
        <strain evidence="12">ATCC 29082 / PCC 7421</strain>
    </source>
</reference>
<dbReference type="FunCoup" id="Q7NFM1">
    <property type="interactions" value="117"/>
</dbReference>
<name>Q7NFM1_GLOVI</name>
<dbReference type="KEGG" id="gvi:glr3503"/>
<dbReference type="InParanoid" id="Q7NFM1"/>